<evidence type="ECO:0000313" key="2">
    <source>
        <dbReference type="Proteomes" id="UP000263012"/>
    </source>
</evidence>
<dbReference type="EMBL" id="CP025066">
    <property type="protein sequence ID" value="AUX10426.1"/>
    <property type="molecule type" value="Genomic_DNA"/>
</dbReference>
<name>A0A343TMV4_9EURY</name>
<sequence>MHRLGTVSRTAQGLAIIQCDAADPPDIGAEVVDESLSRVGRVVDVFGPVSAPYVAVTTDDRIDLVDLVGEKLYVR</sequence>
<dbReference type="KEGG" id="hdf:AArcSl_2811"/>
<dbReference type="InterPro" id="IPR038664">
    <property type="entry name" value="Gar1/Naf1_Cbf5-bd_sf"/>
</dbReference>
<dbReference type="GO" id="GO:0042254">
    <property type="term" value="P:ribosome biogenesis"/>
    <property type="evidence" value="ECO:0007669"/>
    <property type="project" value="InterPro"/>
</dbReference>
<accession>A0A343TMV4</accession>
<dbReference type="GeneID" id="37879168"/>
<dbReference type="Gene3D" id="2.40.10.230">
    <property type="entry name" value="Probable tRNA pseudouridine synthase domain"/>
    <property type="match status" value="1"/>
</dbReference>
<organism evidence="1 2">
    <name type="scientific">Halalkaliarchaeum desulfuricum</name>
    <dbReference type="NCBI Taxonomy" id="2055893"/>
    <lineage>
        <taxon>Archaea</taxon>
        <taxon>Methanobacteriati</taxon>
        <taxon>Methanobacteriota</taxon>
        <taxon>Stenosarchaea group</taxon>
        <taxon>Halobacteria</taxon>
        <taxon>Halobacteriales</taxon>
        <taxon>Haloferacaceae</taxon>
        <taxon>Halalkaliarchaeum</taxon>
    </lineage>
</organism>
<dbReference type="Proteomes" id="UP000263012">
    <property type="component" value="Chromosome"/>
</dbReference>
<proteinExistence type="predicted"/>
<reference evidence="2" key="1">
    <citation type="submission" date="2017-11" db="EMBL/GenBank/DDBJ databases">
        <title>Phenotypic and genomic properties of facultatively anaerobic sulfur-reducing natronoarchaea from hypersaline soda lakes.</title>
        <authorList>
            <person name="Sorokin D.Y."/>
            <person name="Kublanov I.V."/>
            <person name="Roman P."/>
            <person name="Sinninghe Damste J.S."/>
            <person name="Golyshin P.N."/>
            <person name="Rojo D."/>
            <person name="Ciordia S."/>
            <person name="Mena M.D.C."/>
            <person name="Ferrer M."/>
            <person name="Messina E."/>
            <person name="Smedile F."/>
            <person name="La Spada G."/>
            <person name="La Cono V."/>
            <person name="Yakimov M.M."/>
        </authorList>
    </citation>
    <scope>NUCLEOTIDE SEQUENCE [LARGE SCALE GENOMIC DNA]</scope>
    <source>
        <strain evidence="2">AArc-Sl</strain>
    </source>
</reference>
<evidence type="ECO:0000313" key="1">
    <source>
        <dbReference type="EMBL" id="AUX10426.1"/>
    </source>
</evidence>
<dbReference type="RefSeq" id="WP_119820677.1">
    <property type="nucleotide sequence ID" value="NZ_CP025066.1"/>
</dbReference>
<dbReference type="SUPFAM" id="SSF50447">
    <property type="entry name" value="Translation proteins"/>
    <property type="match status" value="1"/>
</dbReference>
<dbReference type="AlphaFoldDB" id="A0A343TMV4"/>
<dbReference type="Pfam" id="PF04410">
    <property type="entry name" value="Gar1"/>
    <property type="match status" value="1"/>
</dbReference>
<dbReference type="InterPro" id="IPR009000">
    <property type="entry name" value="Transl_B-barrel_sf"/>
</dbReference>
<dbReference type="InterPro" id="IPR007504">
    <property type="entry name" value="H/ACA_rnp_Gar1/Naf1"/>
</dbReference>
<dbReference type="OrthoDB" id="60264at2157"/>
<dbReference type="NCBIfam" id="NF009628">
    <property type="entry name" value="PRK13149.1-2"/>
    <property type="match status" value="1"/>
</dbReference>
<keyword evidence="2" id="KW-1185">Reference proteome</keyword>
<dbReference type="GO" id="GO:0001522">
    <property type="term" value="P:pseudouridine synthesis"/>
    <property type="evidence" value="ECO:0007669"/>
    <property type="project" value="InterPro"/>
</dbReference>
<gene>
    <name evidence="1" type="primary">gar1</name>
    <name evidence="1" type="ORF">AArcSl_2811</name>
</gene>
<protein>
    <submittedName>
        <fullName evidence="1">RNA-binding protein</fullName>
    </submittedName>
</protein>